<evidence type="ECO:0000256" key="6">
    <source>
        <dbReference type="ARBA" id="ARBA00022741"/>
    </source>
</evidence>
<keyword evidence="9" id="KW-0902">Two-component regulatory system</keyword>
<dbReference type="GO" id="GO:0005524">
    <property type="term" value="F:ATP binding"/>
    <property type="evidence" value="ECO:0007669"/>
    <property type="project" value="UniProtKB-KW"/>
</dbReference>
<accession>A0A5C2LKR0</accession>
<gene>
    <name evidence="12" type="ORF">FZ928_25090</name>
</gene>
<dbReference type="AlphaFoldDB" id="A0A5C2LKR0"/>
<keyword evidence="4" id="KW-0597">Phosphoprotein</keyword>
<dbReference type="EC" id="2.7.13.3" evidence="3"/>
<dbReference type="PANTHER" id="PTHR45436">
    <property type="entry name" value="SENSOR HISTIDINE KINASE YKOH"/>
    <property type="match status" value="1"/>
</dbReference>
<dbReference type="GO" id="GO:0005886">
    <property type="term" value="C:plasma membrane"/>
    <property type="evidence" value="ECO:0007669"/>
    <property type="project" value="TreeGrafter"/>
</dbReference>
<keyword evidence="5" id="KW-0808">Transferase</keyword>
<proteinExistence type="predicted"/>
<evidence type="ECO:0000256" key="10">
    <source>
        <dbReference type="SAM" id="MobiDB-lite"/>
    </source>
</evidence>
<reference evidence="12 13" key="1">
    <citation type="submission" date="2019-08" db="EMBL/GenBank/DDBJ databases">
        <title>Emergence of NDM-5-producing hypervirulent Klebsiella pneumoniae from clinical infections.</title>
        <authorList>
            <person name="Shen Z."/>
            <person name="Zhang H."/>
            <person name="Li M."/>
        </authorList>
    </citation>
    <scope>NUCLEOTIDE SEQUENCE [LARGE SCALE GENOMIC DNA]</scope>
    <source>
        <strain evidence="12 13">RJ18-01</strain>
    </source>
</reference>
<evidence type="ECO:0000313" key="12">
    <source>
        <dbReference type="EMBL" id="QEP92868.1"/>
    </source>
</evidence>
<dbReference type="GO" id="GO:0000155">
    <property type="term" value="F:phosphorelay sensor kinase activity"/>
    <property type="evidence" value="ECO:0007669"/>
    <property type="project" value="InterPro"/>
</dbReference>
<dbReference type="SUPFAM" id="SSF47384">
    <property type="entry name" value="Homodimeric domain of signal transducing histidine kinase"/>
    <property type="match status" value="1"/>
</dbReference>
<feature type="transmembrane region" description="Helical" evidence="11">
    <location>
        <begin position="166"/>
        <end position="184"/>
    </location>
</feature>
<dbReference type="Proteomes" id="UP000325127">
    <property type="component" value="Chromosome"/>
</dbReference>
<dbReference type="PANTHER" id="PTHR45436:SF14">
    <property type="entry name" value="SENSOR PROTEIN QSEC"/>
    <property type="match status" value="1"/>
</dbReference>
<dbReference type="InterPro" id="IPR003661">
    <property type="entry name" value="HisK_dim/P_dom"/>
</dbReference>
<feature type="region of interest" description="Disordered" evidence="10">
    <location>
        <begin position="279"/>
        <end position="307"/>
    </location>
</feature>
<protein>
    <recommendedName>
        <fullName evidence="3">histidine kinase</fullName>
        <ecNumber evidence="3">2.7.13.3</ecNumber>
    </recommendedName>
</protein>
<sequence>MTHETTCPPEPAPAPDAAVCRTDHRRTGMASVIARQQTSKKLDKLFDTQQLLFARRLSVMHFDELRAPPASLGEKKKVRHGHIDDDALAFAIFTRNGKMVLNDGENGEDIQWNSQREGFSDGYLRDDDDEWRFLWLTTADGRYRIAVGREWDYRREMAMDIVTSQLTPWMVALPLMFVLLIVLLSRELAPLKNLARTLRLRAPDSADSLSVEKIPAEVRPLVEALNQLFRRTHDAMLRERRFTSDAAHELRSPLAALKVQTEVAQLSWTIPRAREKRWISSTGDRSRHPTGGSAADAVAAGLARPTG</sequence>
<dbReference type="Gene3D" id="1.20.5.1040">
    <property type="entry name" value="Sensor protein qsec"/>
    <property type="match status" value="1"/>
</dbReference>
<dbReference type="CDD" id="cd00082">
    <property type="entry name" value="HisKA"/>
    <property type="match status" value="1"/>
</dbReference>
<evidence type="ECO:0000313" key="13">
    <source>
        <dbReference type="Proteomes" id="UP000325127"/>
    </source>
</evidence>
<evidence type="ECO:0000256" key="8">
    <source>
        <dbReference type="ARBA" id="ARBA00022840"/>
    </source>
</evidence>
<evidence type="ECO:0000256" key="5">
    <source>
        <dbReference type="ARBA" id="ARBA00022679"/>
    </source>
</evidence>
<evidence type="ECO:0000256" key="1">
    <source>
        <dbReference type="ARBA" id="ARBA00000085"/>
    </source>
</evidence>
<comment type="subcellular location">
    <subcellularLocation>
        <location evidence="2">Membrane</location>
        <topology evidence="2">Multi-pass membrane protein</topology>
    </subcellularLocation>
</comment>
<dbReference type="InterPro" id="IPR050428">
    <property type="entry name" value="TCS_sensor_his_kinase"/>
</dbReference>
<evidence type="ECO:0000256" key="7">
    <source>
        <dbReference type="ARBA" id="ARBA00022777"/>
    </source>
</evidence>
<organism evidence="12 13">
    <name type="scientific">Klebsiella pneumoniae</name>
    <dbReference type="NCBI Taxonomy" id="573"/>
    <lineage>
        <taxon>Bacteria</taxon>
        <taxon>Pseudomonadati</taxon>
        <taxon>Pseudomonadota</taxon>
        <taxon>Gammaproteobacteria</taxon>
        <taxon>Enterobacterales</taxon>
        <taxon>Enterobacteriaceae</taxon>
        <taxon>Klebsiella/Raoultella group</taxon>
        <taxon>Klebsiella</taxon>
        <taxon>Klebsiella pneumoniae complex</taxon>
    </lineage>
</organism>
<keyword evidence="7" id="KW-0418">Kinase</keyword>
<evidence type="ECO:0000256" key="3">
    <source>
        <dbReference type="ARBA" id="ARBA00012438"/>
    </source>
</evidence>
<dbReference type="EMBL" id="CP043670">
    <property type="protein sequence ID" value="QEP92868.1"/>
    <property type="molecule type" value="Genomic_DNA"/>
</dbReference>
<dbReference type="Gene3D" id="1.10.287.130">
    <property type="match status" value="1"/>
</dbReference>
<keyword evidence="11" id="KW-0472">Membrane</keyword>
<evidence type="ECO:0000256" key="9">
    <source>
        <dbReference type="ARBA" id="ARBA00023012"/>
    </source>
</evidence>
<keyword evidence="11" id="KW-0812">Transmembrane</keyword>
<keyword evidence="11" id="KW-1133">Transmembrane helix</keyword>
<comment type="catalytic activity">
    <reaction evidence="1">
        <text>ATP + protein L-histidine = ADP + protein N-phospho-L-histidine.</text>
        <dbReference type="EC" id="2.7.13.3"/>
    </reaction>
</comment>
<evidence type="ECO:0000256" key="11">
    <source>
        <dbReference type="SAM" id="Phobius"/>
    </source>
</evidence>
<evidence type="ECO:0000256" key="4">
    <source>
        <dbReference type="ARBA" id="ARBA00022553"/>
    </source>
</evidence>
<keyword evidence="6" id="KW-0547">Nucleotide-binding</keyword>
<name>A0A5C2LKR0_KLEPN</name>
<feature type="compositionally biased region" description="Low complexity" evidence="10">
    <location>
        <begin position="291"/>
        <end position="307"/>
    </location>
</feature>
<evidence type="ECO:0000256" key="2">
    <source>
        <dbReference type="ARBA" id="ARBA00004141"/>
    </source>
</evidence>
<dbReference type="InterPro" id="IPR036097">
    <property type="entry name" value="HisK_dim/P_sf"/>
</dbReference>
<keyword evidence="8" id="KW-0067">ATP-binding</keyword>